<dbReference type="PROSITE" id="PS51186">
    <property type="entry name" value="GNAT"/>
    <property type="match status" value="1"/>
</dbReference>
<keyword evidence="8" id="KW-1185">Reference proteome</keyword>
<dbReference type="Pfam" id="PF13380">
    <property type="entry name" value="CoA_binding_2"/>
    <property type="match status" value="1"/>
</dbReference>
<evidence type="ECO:0000256" key="3">
    <source>
        <dbReference type="ARBA" id="ARBA00022741"/>
    </source>
</evidence>
<dbReference type="Pfam" id="PF13549">
    <property type="entry name" value="ATP-grasp_5"/>
    <property type="match status" value="1"/>
</dbReference>
<dbReference type="SMART" id="SM00881">
    <property type="entry name" value="CoA_binding"/>
    <property type="match status" value="1"/>
</dbReference>
<dbReference type="InterPro" id="IPR051538">
    <property type="entry name" value="Acyl-CoA_Synth/Transferase"/>
</dbReference>
<evidence type="ECO:0000313" key="7">
    <source>
        <dbReference type="EMBL" id="CUU43141.1"/>
    </source>
</evidence>
<proteinExistence type="predicted"/>
<dbReference type="PANTHER" id="PTHR43334:SF1">
    <property type="entry name" value="3-HYDROXYPROPIONATE--COA LIGASE [ADP-FORMING]"/>
    <property type="match status" value="1"/>
</dbReference>
<feature type="domain" description="N-acetyltransferase" evidence="5">
    <location>
        <begin position="745"/>
        <end position="899"/>
    </location>
</feature>
<accession>A0A0H5BPN1</accession>
<evidence type="ECO:0000256" key="2">
    <source>
        <dbReference type="ARBA" id="ARBA00022598"/>
    </source>
</evidence>
<dbReference type="Gene3D" id="3.40.50.720">
    <property type="entry name" value="NAD(P)-binding Rossmann-like Domain"/>
    <property type="match status" value="1"/>
</dbReference>
<dbReference type="OrthoDB" id="9807426at2"/>
<evidence type="ECO:0000313" key="8">
    <source>
        <dbReference type="Proteomes" id="UP000065734"/>
    </source>
</evidence>
<dbReference type="GO" id="GO:0016747">
    <property type="term" value="F:acyltransferase activity, transferring groups other than amino-acyl groups"/>
    <property type="evidence" value="ECO:0007669"/>
    <property type="project" value="InterPro"/>
</dbReference>
<dbReference type="Proteomes" id="UP000065734">
    <property type="component" value="Chromosome I"/>
</dbReference>
<dbReference type="CDD" id="cd04301">
    <property type="entry name" value="NAT_SF"/>
    <property type="match status" value="1"/>
</dbReference>
<dbReference type="Gene3D" id="3.30.470.20">
    <property type="entry name" value="ATP-grasp fold, B domain"/>
    <property type="match status" value="1"/>
</dbReference>
<dbReference type="RefSeq" id="WP_055038893.1">
    <property type="nucleotide sequence ID" value="NZ_AP014854.2"/>
</dbReference>
<dbReference type="InterPro" id="IPR003781">
    <property type="entry name" value="CoA-bd"/>
</dbReference>
<dbReference type="InterPro" id="IPR016181">
    <property type="entry name" value="Acyl_CoA_acyltransferase"/>
</dbReference>
<dbReference type="EC" id="6.2.1.5" evidence="7"/>
<keyword evidence="2 7" id="KW-0436">Ligase</keyword>
<keyword evidence="3" id="KW-0547">Nucleotide-binding</keyword>
<dbReference type="SUPFAM" id="SSF55729">
    <property type="entry name" value="Acyl-CoA N-acyltransferases (Nat)"/>
    <property type="match status" value="1"/>
</dbReference>
<evidence type="ECO:0000259" key="5">
    <source>
        <dbReference type="PROSITE" id="PS51186"/>
    </source>
</evidence>
<dbReference type="STRING" id="1079.BVIR_2714"/>
<evidence type="ECO:0000256" key="1">
    <source>
        <dbReference type="ARBA" id="ARBA00022532"/>
    </source>
</evidence>
<evidence type="ECO:0000313" key="6">
    <source>
        <dbReference type="EMBL" id="BAR99578.1"/>
    </source>
</evidence>
<dbReference type="AlphaFoldDB" id="A0A0H5BPN1"/>
<dbReference type="Pfam" id="PF13607">
    <property type="entry name" value="Succ_CoA_lig"/>
    <property type="match status" value="1"/>
</dbReference>
<dbReference type="InterPro" id="IPR016102">
    <property type="entry name" value="Succinyl-CoA_synth-like"/>
</dbReference>
<keyword evidence="4" id="KW-0067">ATP-binding</keyword>
<name>A0A0H5BPN1_BLAVI</name>
<dbReference type="SUPFAM" id="SSF51735">
    <property type="entry name" value="NAD(P)-binding Rossmann-fold domains"/>
    <property type="match status" value="1"/>
</dbReference>
<organism evidence="7 8">
    <name type="scientific">Blastochloris viridis</name>
    <name type="common">Rhodopseudomonas viridis</name>
    <dbReference type="NCBI Taxonomy" id="1079"/>
    <lineage>
        <taxon>Bacteria</taxon>
        <taxon>Pseudomonadati</taxon>
        <taxon>Pseudomonadota</taxon>
        <taxon>Alphaproteobacteria</taxon>
        <taxon>Hyphomicrobiales</taxon>
        <taxon>Blastochloridaceae</taxon>
        <taxon>Blastochloris</taxon>
    </lineage>
</organism>
<dbReference type="PATRIC" id="fig|1079.6.peg.2846"/>
<dbReference type="EMBL" id="AP014854">
    <property type="protein sequence ID" value="BAR99578.1"/>
    <property type="molecule type" value="Genomic_DNA"/>
</dbReference>
<dbReference type="Gene3D" id="3.40.50.261">
    <property type="entry name" value="Succinyl-CoA synthetase domains"/>
    <property type="match status" value="2"/>
</dbReference>
<dbReference type="GO" id="GO:0004775">
    <property type="term" value="F:succinate-CoA ligase (ADP-forming) activity"/>
    <property type="evidence" value="ECO:0007669"/>
    <property type="project" value="UniProtKB-EC"/>
</dbReference>
<gene>
    <name evidence="7" type="primary">sucD_2</name>
    <name evidence="6" type="ORF">BV133_1985</name>
    <name evidence="7" type="ORF">BVIRIDIS_21580</name>
</gene>
<dbReference type="PANTHER" id="PTHR43334">
    <property type="entry name" value="ACETATE--COA LIGASE [ADP-FORMING]"/>
    <property type="match status" value="1"/>
</dbReference>
<dbReference type="InterPro" id="IPR036291">
    <property type="entry name" value="NAD(P)-bd_dom_sf"/>
</dbReference>
<evidence type="ECO:0000256" key="4">
    <source>
        <dbReference type="ARBA" id="ARBA00022840"/>
    </source>
</evidence>
<dbReference type="Gene3D" id="3.30.1490.20">
    <property type="entry name" value="ATP-grasp fold, A domain"/>
    <property type="match status" value="1"/>
</dbReference>
<dbReference type="SUPFAM" id="SSF52210">
    <property type="entry name" value="Succinyl-CoA synthetase domains"/>
    <property type="match status" value="2"/>
</dbReference>
<keyword evidence="1" id="KW-0816">Tricarboxylic acid cycle</keyword>
<dbReference type="Gene3D" id="3.40.630.30">
    <property type="match status" value="1"/>
</dbReference>
<dbReference type="SUPFAM" id="SSF56059">
    <property type="entry name" value="Glutathione synthetase ATP-binding domain-like"/>
    <property type="match status" value="1"/>
</dbReference>
<reference evidence="6" key="1">
    <citation type="journal article" date="2015" name="Genome Announc.">
        <title>Complete Genome Sequence of the Bacteriochlorophyll b-Producing Photosynthetic Bacterium Blastochloris viridis.</title>
        <authorList>
            <person name="Tsukatani Y."/>
            <person name="Hirose Y."/>
            <person name="Harada J."/>
            <person name="Misawa N."/>
            <person name="Mori K."/>
            <person name="Inoue K."/>
            <person name="Tamiaki H."/>
        </authorList>
    </citation>
    <scope>NUCLEOTIDE SEQUENCE [LARGE SCALE GENOMIC DNA]</scope>
    <source>
        <strain evidence="6">DSM 133</strain>
    </source>
</reference>
<reference evidence="7" key="2">
    <citation type="submission" date="2015-11" db="EMBL/GenBank/DDBJ databases">
        <authorList>
            <person name="Zhang Y."/>
            <person name="Guo Z."/>
        </authorList>
    </citation>
    <scope>NUCLEOTIDE SEQUENCE</scope>
    <source>
        <strain evidence="7">1</strain>
    </source>
</reference>
<reference evidence="8" key="3">
    <citation type="journal article" date="2016" name="Genome Announc.">
        <title>Revised genome sequence of the purple photosynthetic bacterium Blastochloris viridis.</title>
        <authorList>
            <person name="Liu L.N."/>
            <person name="Faulkner M."/>
            <person name="Liu X."/>
            <person name="Huang F."/>
            <person name="Darby A.C."/>
            <person name="Hall N."/>
        </authorList>
    </citation>
    <scope>NUCLEOTIDE SEQUENCE [LARGE SCALE GENOMIC DNA]</scope>
    <source>
        <strain evidence="8">ATCC 19567 / DSM 133 / F</strain>
    </source>
</reference>
<dbReference type="InterPro" id="IPR032875">
    <property type="entry name" value="Succ_CoA_lig_flav_dom"/>
</dbReference>
<dbReference type="GO" id="GO:0006099">
    <property type="term" value="P:tricarboxylic acid cycle"/>
    <property type="evidence" value="ECO:0007669"/>
    <property type="project" value="UniProtKB-KW"/>
</dbReference>
<dbReference type="KEGG" id="bvr:BVIR_2714"/>
<protein>
    <submittedName>
        <fullName evidence="6">Acetyl-CoA synthetase (ADP-forming) alpha and beta chains</fullName>
    </submittedName>
    <submittedName>
        <fullName evidence="7">Succinyl-CoA ligase [ADP-forming] subunit alpha</fullName>
        <ecNumber evidence="7">6.2.1.5</ecNumber>
    </submittedName>
</protein>
<dbReference type="EMBL" id="LN907867">
    <property type="protein sequence ID" value="CUU43141.1"/>
    <property type="molecule type" value="Genomic_DNA"/>
</dbReference>
<dbReference type="Pfam" id="PF00583">
    <property type="entry name" value="Acetyltransf_1"/>
    <property type="match status" value="1"/>
</dbReference>
<dbReference type="GO" id="GO:0005524">
    <property type="term" value="F:ATP binding"/>
    <property type="evidence" value="ECO:0007669"/>
    <property type="project" value="UniProtKB-KW"/>
</dbReference>
<dbReference type="InterPro" id="IPR013815">
    <property type="entry name" value="ATP_grasp_subdomain_1"/>
</dbReference>
<dbReference type="InterPro" id="IPR000182">
    <property type="entry name" value="GNAT_dom"/>
</dbReference>
<sequence length="906" mass="97303">MSIYRLDKLFAPGSVVLIGASPQPRSVGNVVLSNLRRAGFSGRLWLVNPNYTEVEGLPCLPSVAALPDKPDLAIVATPTPTVPDIVRQLGERGTKTCVIITTGADDGPEGVDRLREVVKQTARPFSMRVIGPDSIGITVPRAKLDASIAAAPALAGDLALVSQSGSVITSIVDWGNRHNIGFSAMVATGDMADVDFADLLDWFALDYKTRAILLYVEAIQDAAKFMSAARAAARSKPVVVIKPGLSHDCVRRSSHAGSLAGADAVYDAAFRRAGLLRVRDLGEMFDAAETLSRLKPFHGKRLAVTSNGVGPAILALDRLVERGGIPAQLSPESVAKLGTILPPRASRDNPVDLGASAGGDLYRGSVETLLADHGVDAVLVMNAPTALGDARQAAAGVVAAVESHRKASFRPKPVLAAWLGQGSDLHEVFEAAKIPLHLTPHDAVDGFMHVLRYSQAQEAAIETPPSLPEEFEPNVAAARAAVASSLASGRRWLDPEAVTTVLEAYRIPCVTADVAKSPAKARVVAERLLQVSGSCVIKVLSEDLPHKSDVGGVRLSLTSPDAVEDAAYGMLARVAKLRPDARIDGVVVQPMISRPFGLELIAGITDDPVFGPVVVFGRGGTAVELFDDKALALPPLDMKLASELMAETKVDKLLNGWRGQPPADREAVALVLVKLSQLAADIPEVREIDLNPLIADERGVIVLDAKIAVAPCEKVRGHGGNPRLAIRPYPKQWERHEVLRDGTRVLVRPVRPEDETLYPEFLSRVTADDLRLRFFAPIKEFTHAFIAKLTQLDYARAVAFAAIHEDTGELWGVVRLHADPNHETGEYAILLRSELKGRGLGWLLMQRIIDYAKSEGFKRVKGQVLRENTTMIAMCQKLGFDVHDDAEDNSLKIVTFELEASSEAAE</sequence>